<dbReference type="AlphaFoldDB" id="D0P1I4"/>
<keyword evidence="3" id="KW-1185">Reference proteome</keyword>
<dbReference type="VEuPathDB" id="FungiDB:PITG_20210"/>
<evidence type="ECO:0000256" key="1">
    <source>
        <dbReference type="SAM" id="MobiDB-lite"/>
    </source>
</evidence>
<dbReference type="HOGENOM" id="CLU_2417948_0_0_1"/>
<protein>
    <submittedName>
        <fullName evidence="2">Uncharacterized protein</fullName>
    </submittedName>
</protein>
<feature type="region of interest" description="Disordered" evidence="1">
    <location>
        <begin position="14"/>
        <end position="38"/>
    </location>
</feature>
<dbReference type="GeneID" id="9469713"/>
<evidence type="ECO:0000313" key="2">
    <source>
        <dbReference type="EMBL" id="EEY54607.1"/>
    </source>
</evidence>
<gene>
    <name evidence="2" type="ORF">PITG_20210</name>
</gene>
<dbReference type="RefSeq" id="XP_002895844.1">
    <property type="nucleotide sequence ID" value="XM_002895798.1"/>
</dbReference>
<accession>D0P1I4</accession>
<feature type="region of interest" description="Disordered" evidence="1">
    <location>
        <begin position="68"/>
        <end position="92"/>
    </location>
</feature>
<dbReference type="InParanoid" id="D0P1I4"/>
<feature type="compositionally biased region" description="Basic and acidic residues" evidence="1">
    <location>
        <begin position="24"/>
        <end position="38"/>
    </location>
</feature>
<dbReference type="EMBL" id="DS028248">
    <property type="protein sequence ID" value="EEY54607.1"/>
    <property type="molecule type" value="Genomic_DNA"/>
</dbReference>
<organism evidence="2 3">
    <name type="scientific">Phytophthora infestans (strain T30-4)</name>
    <name type="common">Potato late blight agent</name>
    <dbReference type="NCBI Taxonomy" id="403677"/>
    <lineage>
        <taxon>Eukaryota</taxon>
        <taxon>Sar</taxon>
        <taxon>Stramenopiles</taxon>
        <taxon>Oomycota</taxon>
        <taxon>Peronosporomycetes</taxon>
        <taxon>Peronosporales</taxon>
        <taxon>Peronosporaceae</taxon>
        <taxon>Phytophthora</taxon>
    </lineage>
</organism>
<dbReference type="Proteomes" id="UP000006643">
    <property type="component" value="Unassembled WGS sequence"/>
</dbReference>
<evidence type="ECO:0000313" key="3">
    <source>
        <dbReference type="Proteomes" id="UP000006643"/>
    </source>
</evidence>
<sequence length="92" mass="10294">MAIVACGCRGHSPPDTVQRRRKFDPHIDSPARRKSMEDHSDMITMLAASQAVTHSANLASKARWRRQLRSEEEAPSKSHFETAYCAARKSNG</sequence>
<name>D0P1I4_PHYIT</name>
<dbReference type="KEGG" id="pif:PITG_20210"/>
<proteinExistence type="predicted"/>
<reference evidence="3" key="1">
    <citation type="journal article" date="2009" name="Nature">
        <title>Genome sequence and analysis of the Irish potato famine pathogen Phytophthora infestans.</title>
        <authorList>
            <consortium name="The Broad Institute Genome Sequencing Platform"/>
            <person name="Haas B.J."/>
            <person name="Kamoun S."/>
            <person name="Zody M.C."/>
            <person name="Jiang R.H."/>
            <person name="Handsaker R.E."/>
            <person name="Cano L.M."/>
            <person name="Grabherr M."/>
            <person name="Kodira C.D."/>
            <person name="Raffaele S."/>
            <person name="Torto-Alalibo T."/>
            <person name="Bozkurt T.O."/>
            <person name="Ah-Fong A.M."/>
            <person name="Alvarado L."/>
            <person name="Anderson V.L."/>
            <person name="Armstrong M.R."/>
            <person name="Avrova A."/>
            <person name="Baxter L."/>
            <person name="Beynon J."/>
            <person name="Boevink P.C."/>
            <person name="Bollmann S.R."/>
            <person name="Bos J.I."/>
            <person name="Bulone V."/>
            <person name="Cai G."/>
            <person name="Cakir C."/>
            <person name="Carrington J.C."/>
            <person name="Chawner M."/>
            <person name="Conti L."/>
            <person name="Costanzo S."/>
            <person name="Ewan R."/>
            <person name="Fahlgren N."/>
            <person name="Fischbach M.A."/>
            <person name="Fugelstad J."/>
            <person name="Gilroy E.M."/>
            <person name="Gnerre S."/>
            <person name="Green P.J."/>
            <person name="Grenville-Briggs L.J."/>
            <person name="Griffith J."/>
            <person name="Grunwald N.J."/>
            <person name="Horn K."/>
            <person name="Horner N.R."/>
            <person name="Hu C.H."/>
            <person name="Huitema E."/>
            <person name="Jeong D.H."/>
            <person name="Jones A.M."/>
            <person name="Jones J.D."/>
            <person name="Jones R.W."/>
            <person name="Karlsson E.K."/>
            <person name="Kunjeti S.G."/>
            <person name="Lamour K."/>
            <person name="Liu Z."/>
            <person name="Ma L."/>
            <person name="Maclean D."/>
            <person name="Chibucos M.C."/>
            <person name="McDonald H."/>
            <person name="McWalters J."/>
            <person name="Meijer H.J."/>
            <person name="Morgan W."/>
            <person name="Morris P.F."/>
            <person name="Munro C.A."/>
            <person name="O'Neill K."/>
            <person name="Ospina-Giraldo M."/>
            <person name="Pinzon A."/>
            <person name="Pritchard L."/>
            <person name="Ramsahoye B."/>
            <person name="Ren Q."/>
            <person name="Restrepo S."/>
            <person name="Roy S."/>
            <person name="Sadanandom A."/>
            <person name="Savidor A."/>
            <person name="Schornack S."/>
            <person name="Schwartz D.C."/>
            <person name="Schumann U.D."/>
            <person name="Schwessinger B."/>
            <person name="Seyer L."/>
            <person name="Sharpe T."/>
            <person name="Silvar C."/>
            <person name="Song J."/>
            <person name="Studholme D.J."/>
            <person name="Sykes S."/>
            <person name="Thines M."/>
            <person name="van de Vondervoort P.J."/>
            <person name="Phuntumart V."/>
            <person name="Wawra S."/>
            <person name="Weide R."/>
            <person name="Win J."/>
            <person name="Young C."/>
            <person name="Zhou S."/>
            <person name="Fry W."/>
            <person name="Meyers B.C."/>
            <person name="van West P."/>
            <person name="Ristaino J."/>
            <person name="Govers F."/>
            <person name="Birch P.R."/>
            <person name="Whisson S.C."/>
            <person name="Judelson H.S."/>
            <person name="Nusbaum C."/>
        </authorList>
    </citation>
    <scope>NUCLEOTIDE SEQUENCE [LARGE SCALE GENOMIC DNA]</scope>
    <source>
        <strain evidence="3">T30-4</strain>
    </source>
</reference>
<feature type="compositionally biased region" description="Basic and acidic residues" evidence="1">
    <location>
        <begin position="68"/>
        <end position="80"/>
    </location>
</feature>